<dbReference type="EMBL" id="JARPUR010000006">
    <property type="protein sequence ID" value="KAK4874514.1"/>
    <property type="molecule type" value="Genomic_DNA"/>
</dbReference>
<comment type="similarity">
    <text evidence="2">Belongs to the transcriptional coactivator PC4 family.</text>
</comment>
<dbReference type="InterPro" id="IPR045125">
    <property type="entry name" value="Sub1/Tcp4-like"/>
</dbReference>
<comment type="caution">
    <text evidence="9">The sequence shown here is derived from an EMBL/GenBank/DDBJ whole genome shotgun (WGS) entry which is preliminary data.</text>
</comment>
<keyword evidence="4" id="KW-0238">DNA-binding</keyword>
<dbReference type="GO" id="GO:0060261">
    <property type="term" value="P:positive regulation of transcription initiation by RNA polymerase II"/>
    <property type="evidence" value="ECO:0007669"/>
    <property type="project" value="InterPro"/>
</dbReference>
<dbReference type="GO" id="GO:0003677">
    <property type="term" value="F:DNA binding"/>
    <property type="evidence" value="ECO:0007669"/>
    <property type="project" value="UniProtKB-KW"/>
</dbReference>
<evidence type="ECO:0000256" key="1">
    <source>
        <dbReference type="ARBA" id="ARBA00004123"/>
    </source>
</evidence>
<evidence type="ECO:0000256" key="2">
    <source>
        <dbReference type="ARBA" id="ARBA00009001"/>
    </source>
</evidence>
<keyword evidence="3" id="KW-0805">Transcription regulation</keyword>
<comment type="subcellular location">
    <subcellularLocation>
        <location evidence="1">Nucleus</location>
    </subcellularLocation>
</comment>
<evidence type="ECO:0000256" key="5">
    <source>
        <dbReference type="ARBA" id="ARBA00023163"/>
    </source>
</evidence>
<evidence type="ECO:0000313" key="9">
    <source>
        <dbReference type="EMBL" id="KAK4874514.1"/>
    </source>
</evidence>
<evidence type="ECO:0000256" key="4">
    <source>
        <dbReference type="ARBA" id="ARBA00023125"/>
    </source>
</evidence>
<organism evidence="9 10">
    <name type="scientific">Aquatica leii</name>
    <dbReference type="NCBI Taxonomy" id="1421715"/>
    <lineage>
        <taxon>Eukaryota</taxon>
        <taxon>Metazoa</taxon>
        <taxon>Ecdysozoa</taxon>
        <taxon>Arthropoda</taxon>
        <taxon>Hexapoda</taxon>
        <taxon>Insecta</taxon>
        <taxon>Pterygota</taxon>
        <taxon>Neoptera</taxon>
        <taxon>Endopterygota</taxon>
        <taxon>Coleoptera</taxon>
        <taxon>Polyphaga</taxon>
        <taxon>Elateriformia</taxon>
        <taxon>Elateroidea</taxon>
        <taxon>Lampyridae</taxon>
        <taxon>Luciolinae</taxon>
        <taxon>Aquatica</taxon>
    </lineage>
</organism>
<dbReference type="Pfam" id="PF02229">
    <property type="entry name" value="PC4"/>
    <property type="match status" value="1"/>
</dbReference>
<reference evidence="10" key="1">
    <citation type="submission" date="2023-01" db="EMBL/GenBank/DDBJ databases">
        <title>Key to firefly adult light organ development and bioluminescence: homeobox transcription factors regulate luciferase expression and transportation to peroxisome.</title>
        <authorList>
            <person name="Fu X."/>
        </authorList>
    </citation>
    <scope>NUCLEOTIDE SEQUENCE [LARGE SCALE GENOMIC DNA]</scope>
</reference>
<dbReference type="AlphaFoldDB" id="A0AAN7SE65"/>
<dbReference type="Proteomes" id="UP001353858">
    <property type="component" value="Unassembled WGS sequence"/>
</dbReference>
<evidence type="ECO:0000313" key="10">
    <source>
        <dbReference type="Proteomes" id="UP001353858"/>
    </source>
</evidence>
<keyword evidence="10" id="KW-1185">Reference proteome</keyword>
<dbReference type="SUPFAM" id="SSF54447">
    <property type="entry name" value="ssDNA-binding transcriptional regulator domain"/>
    <property type="match status" value="1"/>
</dbReference>
<evidence type="ECO:0000256" key="7">
    <source>
        <dbReference type="SAM" id="MobiDB-lite"/>
    </source>
</evidence>
<dbReference type="PANTHER" id="PTHR13215">
    <property type="entry name" value="RNA POLYMERASE II TRANSCRIPTIONAL COACTIVATOR"/>
    <property type="match status" value="1"/>
</dbReference>
<feature type="region of interest" description="Disordered" evidence="7">
    <location>
        <begin position="1"/>
        <end position="35"/>
    </location>
</feature>
<dbReference type="InterPro" id="IPR009044">
    <property type="entry name" value="ssDNA-bd_transcriptional_reg"/>
</dbReference>
<evidence type="ECO:0000259" key="8">
    <source>
        <dbReference type="Pfam" id="PF02229"/>
    </source>
</evidence>
<name>A0AAN7SE65_9COLE</name>
<evidence type="ECO:0000256" key="3">
    <source>
        <dbReference type="ARBA" id="ARBA00023015"/>
    </source>
</evidence>
<sequence length="102" mass="11519">MPKTKPSKKKSESSDSDSGPEDRGPAKKQKVATGEENLWNIGKNRMVKLSEFKGKWYVNIREYYDAGGELRPGKKGIMLTMEQWQAFKGIIGEVEDAIKKNV</sequence>
<dbReference type="GO" id="GO:0005634">
    <property type="term" value="C:nucleus"/>
    <property type="evidence" value="ECO:0007669"/>
    <property type="project" value="UniProtKB-SubCell"/>
</dbReference>
<accession>A0AAN7SE65</accession>
<protein>
    <recommendedName>
        <fullName evidence="8">Transcriptional coactivator p15 (PC4) C-terminal domain-containing protein</fullName>
    </recommendedName>
</protein>
<evidence type="ECO:0000256" key="6">
    <source>
        <dbReference type="ARBA" id="ARBA00023242"/>
    </source>
</evidence>
<keyword evidence="6" id="KW-0539">Nucleus</keyword>
<feature type="domain" description="Transcriptional coactivator p15 (PC4) C-terminal" evidence="8">
    <location>
        <begin position="39"/>
        <end position="88"/>
    </location>
</feature>
<dbReference type="GO" id="GO:0003713">
    <property type="term" value="F:transcription coactivator activity"/>
    <property type="evidence" value="ECO:0007669"/>
    <property type="project" value="InterPro"/>
</dbReference>
<keyword evidence="5" id="KW-0804">Transcription</keyword>
<proteinExistence type="inferred from homology"/>
<gene>
    <name evidence="9" type="ORF">RN001_013874</name>
</gene>
<dbReference type="Gene3D" id="2.30.31.10">
    <property type="entry name" value="Transcriptional Coactivator Pc4, Chain A"/>
    <property type="match status" value="1"/>
</dbReference>
<dbReference type="InterPro" id="IPR003173">
    <property type="entry name" value="PC4_C"/>
</dbReference>